<evidence type="ECO:0000313" key="4">
    <source>
        <dbReference type="EMBL" id="KAJ8610543.1"/>
    </source>
</evidence>
<organism evidence="4 5">
    <name type="scientific">Chrysophaeum taylorii</name>
    <dbReference type="NCBI Taxonomy" id="2483200"/>
    <lineage>
        <taxon>Eukaryota</taxon>
        <taxon>Sar</taxon>
        <taxon>Stramenopiles</taxon>
        <taxon>Ochrophyta</taxon>
        <taxon>Pelagophyceae</taxon>
        <taxon>Pelagomonadales</taxon>
        <taxon>Pelagomonadaceae</taxon>
        <taxon>Chrysophaeum</taxon>
    </lineage>
</organism>
<dbReference type="SUPFAM" id="SSF53474">
    <property type="entry name" value="alpha/beta-Hydrolases"/>
    <property type="match status" value="1"/>
</dbReference>
<accession>A0AAD7UMT1</accession>
<comment type="caution">
    <text evidence="4">The sequence shown here is derived from an EMBL/GenBank/DDBJ whole genome shotgun (WGS) entry which is preliminary data.</text>
</comment>
<dbReference type="PANTHER" id="PTHR48081">
    <property type="entry name" value="AB HYDROLASE SUPERFAMILY PROTEIN C4A8.06C"/>
    <property type="match status" value="1"/>
</dbReference>
<dbReference type="InterPro" id="IPR050300">
    <property type="entry name" value="GDXG_lipolytic_enzyme"/>
</dbReference>
<evidence type="ECO:0000259" key="3">
    <source>
        <dbReference type="Pfam" id="PF07859"/>
    </source>
</evidence>
<dbReference type="Proteomes" id="UP001230188">
    <property type="component" value="Unassembled WGS sequence"/>
</dbReference>
<keyword evidence="1" id="KW-0378">Hydrolase</keyword>
<feature type="compositionally biased region" description="Basic residues" evidence="2">
    <location>
        <begin position="500"/>
        <end position="510"/>
    </location>
</feature>
<sequence length="559" mass="61010">MPPLERFVLAVLGYAVARLLQQQQRPIGEANQVEKTTEELARAYHQLAAAEETLVVSANLSAGARLQDLMDEALVPGTIATSALRAATSPARRDEARRESWAPACATVVESEPRRWVQRRCEAMVVKFIRQIIEDHDVLSPELSDHTKARRLRKLRHALETLGSMHNVVAPVFVRGRLGLPRGVRVRRAEEVRAMPWPSRRRRAPRLPGKLPLRRAFSGLVPPLRGPPLQPGELVHREGTAPRYFWFEPTGCDTRPGAPTLVYLHGGGFIVGSSVTNGEMVARIAAACGVRTLLVEYRRSPEARFPDALVDALGGIRAVLASGVPPERLLLGGDSAGGALALAALLTLERVDVVPRAAVLLSPLVDLDPARAYASDETDADIVPSYGLASKRAFRDMYHRTERRADHRALVSPAAASNRQLRSLRDTSILIHVGGREVLRDSICEWADRASRAGADVKVNIYDGECHAFQAFAFAPAWPDARRNVAEFVASVLAEPRLSRRAARRRHRRPQPAVDDAASSPPAVVAPSPIISSSSPPSSSSSSNAATRRVSKLLAIIRR</sequence>
<dbReference type="InterPro" id="IPR013094">
    <property type="entry name" value="AB_hydrolase_3"/>
</dbReference>
<feature type="region of interest" description="Disordered" evidence="2">
    <location>
        <begin position="500"/>
        <end position="550"/>
    </location>
</feature>
<name>A0AAD7UMT1_9STRA</name>
<reference evidence="4" key="1">
    <citation type="submission" date="2023-01" db="EMBL/GenBank/DDBJ databases">
        <title>Metagenome sequencing of chrysophaentin producing Chrysophaeum taylorii.</title>
        <authorList>
            <person name="Davison J."/>
            <person name="Bewley C."/>
        </authorList>
    </citation>
    <scope>NUCLEOTIDE SEQUENCE</scope>
    <source>
        <strain evidence="4">NIES-1699</strain>
    </source>
</reference>
<dbReference type="PANTHER" id="PTHR48081:SF8">
    <property type="entry name" value="ALPHA_BETA HYDROLASE FOLD-3 DOMAIN-CONTAINING PROTEIN-RELATED"/>
    <property type="match status" value="1"/>
</dbReference>
<evidence type="ECO:0000256" key="2">
    <source>
        <dbReference type="SAM" id="MobiDB-lite"/>
    </source>
</evidence>
<dbReference type="InterPro" id="IPR029058">
    <property type="entry name" value="AB_hydrolase_fold"/>
</dbReference>
<dbReference type="EMBL" id="JAQMWT010000101">
    <property type="protein sequence ID" value="KAJ8610543.1"/>
    <property type="molecule type" value="Genomic_DNA"/>
</dbReference>
<feature type="compositionally biased region" description="Low complexity" evidence="2">
    <location>
        <begin position="511"/>
        <end position="546"/>
    </location>
</feature>
<keyword evidence="5" id="KW-1185">Reference proteome</keyword>
<feature type="non-terminal residue" evidence="4">
    <location>
        <position position="1"/>
    </location>
</feature>
<evidence type="ECO:0000256" key="1">
    <source>
        <dbReference type="ARBA" id="ARBA00022801"/>
    </source>
</evidence>
<dbReference type="Pfam" id="PF07859">
    <property type="entry name" value="Abhydrolase_3"/>
    <property type="match status" value="1"/>
</dbReference>
<feature type="domain" description="Alpha/beta hydrolase fold-3" evidence="3">
    <location>
        <begin position="261"/>
        <end position="470"/>
    </location>
</feature>
<dbReference type="GO" id="GO:0016787">
    <property type="term" value="F:hydrolase activity"/>
    <property type="evidence" value="ECO:0007669"/>
    <property type="project" value="UniProtKB-KW"/>
</dbReference>
<dbReference type="AlphaFoldDB" id="A0AAD7UMT1"/>
<dbReference type="InterPro" id="IPR010916">
    <property type="entry name" value="TonB_box_CS"/>
</dbReference>
<proteinExistence type="predicted"/>
<gene>
    <name evidence="4" type="ORF">CTAYLR_009742</name>
</gene>
<dbReference type="Gene3D" id="3.40.50.1820">
    <property type="entry name" value="alpha/beta hydrolase"/>
    <property type="match status" value="1"/>
</dbReference>
<evidence type="ECO:0000313" key="5">
    <source>
        <dbReference type="Proteomes" id="UP001230188"/>
    </source>
</evidence>
<protein>
    <recommendedName>
        <fullName evidence="3">Alpha/beta hydrolase fold-3 domain-containing protein</fullName>
    </recommendedName>
</protein>
<dbReference type="PROSITE" id="PS00430">
    <property type="entry name" value="TONB_DEPENDENT_REC_1"/>
    <property type="match status" value="1"/>
</dbReference>